<evidence type="ECO:0000256" key="4">
    <source>
        <dbReference type="ARBA" id="ARBA00022679"/>
    </source>
</evidence>
<keyword evidence="5" id="KW-0547">Nucleotide-binding</keyword>
<dbReference type="Pfam" id="PF02518">
    <property type="entry name" value="HATPase_c"/>
    <property type="match status" value="1"/>
</dbReference>
<dbReference type="InterPro" id="IPR005467">
    <property type="entry name" value="His_kinase_dom"/>
</dbReference>
<dbReference type="GO" id="GO:0004673">
    <property type="term" value="F:protein histidine kinase activity"/>
    <property type="evidence" value="ECO:0007669"/>
    <property type="project" value="UniProtKB-EC"/>
</dbReference>
<dbReference type="SMART" id="SM00387">
    <property type="entry name" value="HATPase_c"/>
    <property type="match status" value="1"/>
</dbReference>
<dbReference type="EC" id="2.7.13.3" evidence="2"/>
<dbReference type="PROSITE" id="PS50109">
    <property type="entry name" value="HIS_KIN"/>
    <property type="match status" value="1"/>
</dbReference>
<comment type="catalytic activity">
    <reaction evidence="1">
        <text>ATP + protein L-histidine = ADP + protein N-phospho-L-histidine.</text>
        <dbReference type="EC" id="2.7.13.3"/>
    </reaction>
</comment>
<evidence type="ECO:0000256" key="2">
    <source>
        <dbReference type="ARBA" id="ARBA00012438"/>
    </source>
</evidence>
<evidence type="ECO:0000313" key="10">
    <source>
        <dbReference type="EMBL" id="KST66589.1"/>
    </source>
</evidence>
<keyword evidence="11" id="KW-1185">Reference proteome</keyword>
<dbReference type="PRINTS" id="PR00344">
    <property type="entry name" value="BCTRLSENSOR"/>
</dbReference>
<dbReference type="GO" id="GO:0005524">
    <property type="term" value="F:ATP binding"/>
    <property type="evidence" value="ECO:0007669"/>
    <property type="project" value="UniProtKB-KW"/>
</dbReference>
<feature type="domain" description="Histidine kinase" evidence="9">
    <location>
        <begin position="1"/>
        <end position="191"/>
    </location>
</feature>
<keyword evidence="6" id="KW-0418">Kinase</keyword>
<keyword evidence="8" id="KW-0902">Two-component regulatory system</keyword>
<evidence type="ECO:0000256" key="7">
    <source>
        <dbReference type="ARBA" id="ARBA00022840"/>
    </source>
</evidence>
<evidence type="ECO:0000256" key="8">
    <source>
        <dbReference type="ARBA" id="ARBA00023012"/>
    </source>
</evidence>
<reference evidence="10 11" key="1">
    <citation type="journal article" date="2015" name="Genome Announc.">
        <title>Draft Genome of the Euendolithic (true boring) Cyanobacterium Mastigocoleus testarum strain BC008.</title>
        <authorList>
            <person name="Guida B.S."/>
            <person name="Garcia-Pichel F."/>
        </authorList>
    </citation>
    <scope>NUCLEOTIDE SEQUENCE [LARGE SCALE GENOMIC DNA]</scope>
    <source>
        <strain evidence="10 11">BC008</strain>
    </source>
</reference>
<accession>A0A0V7ZPU2</accession>
<dbReference type="InterPro" id="IPR036890">
    <property type="entry name" value="HATPase_C_sf"/>
</dbReference>
<sequence length="207" mass="23455">MEMGAERIRQIVLSLRNFSRLDESEMKAVDIHDGLESTLLILQNRLKSRPEYPEIQIIKQYGHIPPVECYPGQLNQVFMNIMVNAIDALEDVFIKHNKEKQFEPGLIKIHTKVIQNNRVAIAIVDNGPGVAEEVKRKLFDPFFTTKSVGKGTGLGLSISYQIIVEKHAGSLKCQSELGKGTQFLIEIPLQQKQLQEYSREVTVIGNR</sequence>
<protein>
    <recommendedName>
        <fullName evidence="2">histidine kinase</fullName>
        <ecNumber evidence="2">2.7.13.3</ecNumber>
    </recommendedName>
</protein>
<dbReference type="Proteomes" id="UP000053372">
    <property type="component" value="Unassembled WGS sequence"/>
</dbReference>
<evidence type="ECO:0000256" key="6">
    <source>
        <dbReference type="ARBA" id="ARBA00022777"/>
    </source>
</evidence>
<proteinExistence type="predicted"/>
<dbReference type="SUPFAM" id="SSF55874">
    <property type="entry name" value="ATPase domain of HSP90 chaperone/DNA topoisomerase II/histidine kinase"/>
    <property type="match status" value="1"/>
</dbReference>
<evidence type="ECO:0000256" key="5">
    <source>
        <dbReference type="ARBA" id="ARBA00022741"/>
    </source>
</evidence>
<keyword evidence="3" id="KW-0597">Phosphoprotein</keyword>
<evidence type="ECO:0000256" key="1">
    <source>
        <dbReference type="ARBA" id="ARBA00000085"/>
    </source>
</evidence>
<dbReference type="AlphaFoldDB" id="A0A0V7ZPU2"/>
<evidence type="ECO:0000313" key="11">
    <source>
        <dbReference type="Proteomes" id="UP000053372"/>
    </source>
</evidence>
<dbReference type="EMBL" id="LMTZ01000096">
    <property type="protein sequence ID" value="KST66589.1"/>
    <property type="molecule type" value="Genomic_DNA"/>
</dbReference>
<dbReference type="PANTHER" id="PTHR43065">
    <property type="entry name" value="SENSOR HISTIDINE KINASE"/>
    <property type="match status" value="1"/>
</dbReference>
<dbReference type="InterPro" id="IPR003594">
    <property type="entry name" value="HATPase_dom"/>
</dbReference>
<comment type="caution">
    <text evidence="10">The sequence shown here is derived from an EMBL/GenBank/DDBJ whole genome shotgun (WGS) entry which is preliminary data.</text>
</comment>
<evidence type="ECO:0000256" key="3">
    <source>
        <dbReference type="ARBA" id="ARBA00022553"/>
    </source>
</evidence>
<dbReference type="GO" id="GO:0000160">
    <property type="term" value="P:phosphorelay signal transduction system"/>
    <property type="evidence" value="ECO:0007669"/>
    <property type="project" value="UniProtKB-KW"/>
</dbReference>
<name>A0A0V7ZPU2_9CYAN</name>
<gene>
    <name evidence="10" type="ORF">BC008_43520</name>
</gene>
<keyword evidence="7" id="KW-0067">ATP-binding</keyword>
<dbReference type="Gene3D" id="3.30.565.10">
    <property type="entry name" value="Histidine kinase-like ATPase, C-terminal domain"/>
    <property type="match status" value="1"/>
</dbReference>
<keyword evidence="4" id="KW-0808">Transferase</keyword>
<evidence type="ECO:0000259" key="9">
    <source>
        <dbReference type="PROSITE" id="PS50109"/>
    </source>
</evidence>
<organism evidence="10 11">
    <name type="scientific">Mastigocoleus testarum BC008</name>
    <dbReference type="NCBI Taxonomy" id="371196"/>
    <lineage>
        <taxon>Bacteria</taxon>
        <taxon>Bacillati</taxon>
        <taxon>Cyanobacteriota</taxon>
        <taxon>Cyanophyceae</taxon>
        <taxon>Nostocales</taxon>
        <taxon>Hapalosiphonaceae</taxon>
        <taxon>Mastigocoleus</taxon>
    </lineage>
</organism>
<dbReference type="PANTHER" id="PTHR43065:SF10">
    <property type="entry name" value="PEROXIDE STRESS-ACTIVATED HISTIDINE KINASE MAK3"/>
    <property type="match status" value="1"/>
</dbReference>
<dbReference type="InterPro" id="IPR004358">
    <property type="entry name" value="Sig_transdc_His_kin-like_C"/>
</dbReference>